<gene>
    <name evidence="5" type="ORF">HH212_21500</name>
</gene>
<evidence type="ECO:0000313" key="5">
    <source>
        <dbReference type="EMBL" id="QJE02278.1"/>
    </source>
</evidence>
<proteinExistence type="inferred from homology"/>
<evidence type="ECO:0000313" key="6">
    <source>
        <dbReference type="Proteomes" id="UP000502415"/>
    </source>
</evidence>
<dbReference type="InterPro" id="IPR020084">
    <property type="entry name" value="NUDIX_hydrolase_CS"/>
</dbReference>
<keyword evidence="6" id="KW-1185">Reference proteome</keyword>
<dbReference type="AlphaFoldDB" id="A0A7Z2ZU81"/>
<dbReference type="SUPFAM" id="SSF55811">
    <property type="entry name" value="Nudix"/>
    <property type="match status" value="1"/>
</dbReference>
<dbReference type="InterPro" id="IPR020476">
    <property type="entry name" value="Nudix_hydrolase"/>
</dbReference>
<dbReference type="Proteomes" id="UP000502415">
    <property type="component" value="Chromosome"/>
</dbReference>
<dbReference type="RefSeq" id="WP_170204365.1">
    <property type="nucleotide sequence ID" value="NZ_CP051685.1"/>
</dbReference>
<feature type="domain" description="Nudix hydrolase" evidence="4">
    <location>
        <begin position="8"/>
        <end position="146"/>
    </location>
</feature>
<evidence type="ECO:0000259" key="4">
    <source>
        <dbReference type="PROSITE" id="PS51462"/>
    </source>
</evidence>
<organism evidence="5 6">
    <name type="scientific">Massilia forsythiae</name>
    <dbReference type="NCBI Taxonomy" id="2728020"/>
    <lineage>
        <taxon>Bacteria</taxon>
        <taxon>Pseudomonadati</taxon>
        <taxon>Pseudomonadota</taxon>
        <taxon>Betaproteobacteria</taxon>
        <taxon>Burkholderiales</taxon>
        <taxon>Oxalobacteraceae</taxon>
        <taxon>Telluria group</taxon>
        <taxon>Massilia</taxon>
    </lineage>
</organism>
<dbReference type="PRINTS" id="PR00502">
    <property type="entry name" value="NUDIXFAMILY"/>
</dbReference>
<comment type="cofactor">
    <cofactor evidence="1">
        <name>Mg(2+)</name>
        <dbReference type="ChEBI" id="CHEBI:18420"/>
    </cofactor>
</comment>
<name>A0A7Z2ZU81_9BURK</name>
<keyword evidence="2 3" id="KW-0378">Hydrolase</keyword>
<dbReference type="Gene3D" id="3.90.79.10">
    <property type="entry name" value="Nucleoside Triphosphate Pyrophosphohydrolase"/>
    <property type="match status" value="1"/>
</dbReference>
<sequence length="146" mass="16324">MNKTVADSMAISCGTLVLDDRARLLLCHVTGTGRWDIPKGLMDAGESTLQAAVRELYEETGLAFDPERFVDLGRYAYRRDKALHLYRVDAGAALANLDHLVCRSFFPHHVTGKPTPETDGFMWATRAEAARLCWPRMAARLSALDW</sequence>
<evidence type="ECO:0000256" key="1">
    <source>
        <dbReference type="ARBA" id="ARBA00001946"/>
    </source>
</evidence>
<dbReference type="PROSITE" id="PS00893">
    <property type="entry name" value="NUDIX_BOX"/>
    <property type="match status" value="1"/>
</dbReference>
<dbReference type="PANTHER" id="PTHR43046:SF14">
    <property type="entry name" value="MUTT_NUDIX FAMILY PROTEIN"/>
    <property type="match status" value="1"/>
</dbReference>
<comment type="similarity">
    <text evidence="3">Belongs to the Nudix hydrolase family.</text>
</comment>
<dbReference type="KEGG" id="mfy:HH212_21500"/>
<dbReference type="Pfam" id="PF00293">
    <property type="entry name" value="NUDIX"/>
    <property type="match status" value="1"/>
</dbReference>
<protein>
    <submittedName>
        <fullName evidence="5">NUDIX domain-containing protein</fullName>
    </submittedName>
</protein>
<evidence type="ECO:0000256" key="2">
    <source>
        <dbReference type="ARBA" id="ARBA00022801"/>
    </source>
</evidence>
<dbReference type="GO" id="GO:0016787">
    <property type="term" value="F:hydrolase activity"/>
    <property type="evidence" value="ECO:0007669"/>
    <property type="project" value="UniProtKB-KW"/>
</dbReference>
<dbReference type="InterPro" id="IPR015797">
    <property type="entry name" value="NUDIX_hydrolase-like_dom_sf"/>
</dbReference>
<dbReference type="InterPro" id="IPR000086">
    <property type="entry name" value="NUDIX_hydrolase_dom"/>
</dbReference>
<evidence type="ECO:0000256" key="3">
    <source>
        <dbReference type="RuleBase" id="RU003476"/>
    </source>
</evidence>
<dbReference type="PANTHER" id="PTHR43046">
    <property type="entry name" value="GDP-MANNOSE MANNOSYL HYDROLASE"/>
    <property type="match status" value="1"/>
</dbReference>
<accession>A0A7Z2ZU81</accession>
<dbReference type="PROSITE" id="PS51462">
    <property type="entry name" value="NUDIX"/>
    <property type="match status" value="1"/>
</dbReference>
<reference evidence="5 6" key="1">
    <citation type="submission" date="2020-04" db="EMBL/GenBank/DDBJ databases">
        <title>Genome sequencing of novel species.</title>
        <authorList>
            <person name="Heo J."/>
            <person name="Kim S.-J."/>
            <person name="Kim J.-S."/>
            <person name="Hong S.-B."/>
            <person name="Kwon S.-W."/>
        </authorList>
    </citation>
    <scope>NUCLEOTIDE SEQUENCE [LARGE SCALE GENOMIC DNA]</scope>
    <source>
        <strain evidence="5 6">GN2-R2</strain>
    </source>
</reference>
<dbReference type="EMBL" id="CP051685">
    <property type="protein sequence ID" value="QJE02278.1"/>
    <property type="molecule type" value="Genomic_DNA"/>
</dbReference>